<dbReference type="GO" id="GO:0030272">
    <property type="term" value="F:5-formyltetrahydrofolate cyclo-ligase activity"/>
    <property type="evidence" value="ECO:0007669"/>
    <property type="project" value="UniProtKB-EC"/>
</dbReference>
<feature type="binding site" evidence="4">
    <location>
        <begin position="125"/>
        <end position="133"/>
    </location>
    <ligand>
        <name>ATP</name>
        <dbReference type="ChEBI" id="CHEBI:30616"/>
    </ligand>
</feature>
<dbReference type="Pfam" id="PF01812">
    <property type="entry name" value="5-FTHF_cyc-lig"/>
    <property type="match status" value="1"/>
</dbReference>
<dbReference type="InterPro" id="IPR037171">
    <property type="entry name" value="NagB/RpiA_transferase-like"/>
</dbReference>
<comment type="cofactor">
    <cofactor evidence="5">
        <name>Mg(2+)</name>
        <dbReference type="ChEBI" id="CHEBI:18420"/>
    </cofactor>
</comment>
<protein>
    <recommendedName>
        <fullName evidence="5">5-formyltetrahydrofolate cyclo-ligase</fullName>
        <ecNumber evidence="5">6.3.3.2</ecNumber>
    </recommendedName>
</protein>
<dbReference type="EC" id="6.3.3.2" evidence="5"/>
<dbReference type="GO" id="GO:0046872">
    <property type="term" value="F:metal ion binding"/>
    <property type="evidence" value="ECO:0007669"/>
    <property type="project" value="UniProtKB-KW"/>
</dbReference>
<feature type="binding site" evidence="4">
    <location>
        <position position="55"/>
    </location>
    <ligand>
        <name>substrate</name>
    </ligand>
</feature>
<comment type="catalytic activity">
    <reaction evidence="5">
        <text>(6S)-5-formyl-5,6,7,8-tetrahydrofolate + ATP = (6R)-5,10-methenyltetrahydrofolate + ADP + phosphate</text>
        <dbReference type="Rhea" id="RHEA:10488"/>
        <dbReference type="ChEBI" id="CHEBI:30616"/>
        <dbReference type="ChEBI" id="CHEBI:43474"/>
        <dbReference type="ChEBI" id="CHEBI:57455"/>
        <dbReference type="ChEBI" id="CHEBI:57457"/>
        <dbReference type="ChEBI" id="CHEBI:456216"/>
        <dbReference type="EC" id="6.3.3.2"/>
    </reaction>
</comment>
<sequence>MESKAQIREKVFKKLKIFPTDQKKRQTKQVIAQLTASPAWKKAEKVALYMPMPEEFDLTLLFEEEQEKTILIPKCLPQRQLMFANYDKNQLQRSTFGLLEPTATEAIEPDLILVPGLAWNTNGYRIGFGGGYYDRYLANFSGQTASVLYDFQRNDFQPEPHDKPVQHMFIGEKNEF</sequence>
<dbReference type="GO" id="GO:0005524">
    <property type="term" value="F:ATP binding"/>
    <property type="evidence" value="ECO:0007669"/>
    <property type="project" value="UniProtKB-KW"/>
</dbReference>
<dbReference type="Proteomes" id="UP000663608">
    <property type="component" value="Chromosome"/>
</dbReference>
<keyword evidence="5" id="KW-0479">Metal-binding</keyword>
<dbReference type="PANTHER" id="PTHR23407">
    <property type="entry name" value="ATPASE INHIBITOR/5-FORMYLTETRAHYDROFOLATE CYCLO-LIGASE"/>
    <property type="match status" value="1"/>
</dbReference>
<evidence type="ECO:0000256" key="2">
    <source>
        <dbReference type="ARBA" id="ARBA00022741"/>
    </source>
</evidence>
<dbReference type="NCBIfam" id="TIGR02727">
    <property type="entry name" value="MTHFS_bact"/>
    <property type="match status" value="1"/>
</dbReference>
<evidence type="ECO:0000313" key="6">
    <source>
        <dbReference type="EMBL" id="QSE77026.1"/>
    </source>
</evidence>
<evidence type="ECO:0000256" key="1">
    <source>
        <dbReference type="ARBA" id="ARBA00010638"/>
    </source>
</evidence>
<keyword evidence="6" id="KW-0436">Ligase</keyword>
<reference evidence="6 7" key="1">
    <citation type="submission" date="2021-02" db="EMBL/GenBank/DDBJ databases">
        <title>Complete genome sequence of Lactococcus lactis strain K_LL004.</title>
        <authorList>
            <person name="Kim H.B."/>
        </authorList>
    </citation>
    <scope>NUCLEOTIDE SEQUENCE [LARGE SCALE GENOMIC DNA]</scope>
    <source>
        <strain evidence="6 7">K_LL004</strain>
    </source>
</reference>
<proteinExistence type="inferred from homology"/>
<feature type="binding site" evidence="4">
    <location>
        <begin position="4"/>
        <end position="8"/>
    </location>
    <ligand>
        <name>ATP</name>
        <dbReference type="ChEBI" id="CHEBI:30616"/>
    </ligand>
</feature>
<dbReference type="SUPFAM" id="SSF100950">
    <property type="entry name" value="NagB/RpiA/CoA transferase-like"/>
    <property type="match status" value="1"/>
</dbReference>
<dbReference type="EMBL" id="CP070872">
    <property type="protein sequence ID" value="QSE77026.1"/>
    <property type="molecule type" value="Genomic_DNA"/>
</dbReference>
<keyword evidence="2 4" id="KW-0547">Nucleotide-binding</keyword>
<evidence type="ECO:0000256" key="5">
    <source>
        <dbReference type="RuleBase" id="RU361279"/>
    </source>
</evidence>
<comment type="similarity">
    <text evidence="1 5">Belongs to the 5-formyltetrahydrofolate cyclo-ligase family.</text>
</comment>
<accession>A0AA45KHA8</accession>
<keyword evidence="3 4" id="KW-0067">ATP-binding</keyword>
<dbReference type="GO" id="GO:0035999">
    <property type="term" value="P:tetrahydrofolate interconversion"/>
    <property type="evidence" value="ECO:0007669"/>
    <property type="project" value="TreeGrafter"/>
</dbReference>
<evidence type="ECO:0000256" key="4">
    <source>
        <dbReference type="PIRSR" id="PIRSR006806-1"/>
    </source>
</evidence>
<feature type="binding site" evidence="4">
    <location>
        <position position="50"/>
    </location>
    <ligand>
        <name>substrate</name>
    </ligand>
</feature>
<keyword evidence="5" id="KW-0460">Magnesium</keyword>
<dbReference type="InterPro" id="IPR024185">
    <property type="entry name" value="FTHF_cligase-like_sf"/>
</dbReference>
<dbReference type="Gene3D" id="3.40.50.10420">
    <property type="entry name" value="NagB/RpiA/CoA transferase-like"/>
    <property type="match status" value="1"/>
</dbReference>
<name>A0AA45KHA8_9LACT</name>
<dbReference type="InterPro" id="IPR002698">
    <property type="entry name" value="FTHF_cligase"/>
</dbReference>
<organism evidence="6 7">
    <name type="scientific">Lactococcus taiwanensis</name>
    <dbReference type="NCBI Taxonomy" id="1151742"/>
    <lineage>
        <taxon>Bacteria</taxon>
        <taxon>Bacillati</taxon>
        <taxon>Bacillota</taxon>
        <taxon>Bacilli</taxon>
        <taxon>Lactobacillales</taxon>
        <taxon>Streptococcaceae</taxon>
        <taxon>Lactococcus</taxon>
    </lineage>
</organism>
<dbReference type="GO" id="GO:0009396">
    <property type="term" value="P:folic acid-containing compound biosynthetic process"/>
    <property type="evidence" value="ECO:0007669"/>
    <property type="project" value="TreeGrafter"/>
</dbReference>
<dbReference type="PIRSF" id="PIRSF006806">
    <property type="entry name" value="FTHF_cligase"/>
    <property type="match status" value="1"/>
</dbReference>
<gene>
    <name evidence="6" type="ORF">JW886_01820</name>
</gene>
<dbReference type="AlphaFoldDB" id="A0AA45KHA8"/>
<evidence type="ECO:0000313" key="7">
    <source>
        <dbReference type="Proteomes" id="UP000663608"/>
    </source>
</evidence>
<keyword evidence="7" id="KW-1185">Reference proteome</keyword>
<dbReference type="RefSeq" id="WP_205872155.1">
    <property type="nucleotide sequence ID" value="NZ_CP070872.1"/>
</dbReference>
<evidence type="ECO:0000256" key="3">
    <source>
        <dbReference type="ARBA" id="ARBA00022840"/>
    </source>
</evidence>
<dbReference type="PANTHER" id="PTHR23407:SF1">
    <property type="entry name" value="5-FORMYLTETRAHYDROFOLATE CYCLO-LIGASE"/>
    <property type="match status" value="1"/>
</dbReference>
<dbReference type="KEGG" id="lti:JW886_01820"/>